<feature type="compositionally biased region" description="Basic and acidic residues" evidence="1">
    <location>
        <begin position="133"/>
        <end position="144"/>
    </location>
</feature>
<feature type="compositionally biased region" description="Basic and acidic residues" evidence="1">
    <location>
        <begin position="170"/>
        <end position="179"/>
    </location>
</feature>
<sequence>MALRPPVHVLATRAHPLHIDMPTATDTGILKTMESVRRHDKGALDSSPGTSTRQQSNAAGSEDAVDEFGRTVSGRRSRPSPSPGPDKEGGRRERIRSRPATKRRSSRSLSSSRSRSPRSSKPGSKRSTSPTQDWDRRERSRARGDSPGPDKVPQWSRDKFAEVAEEEEGENGRPERVVPRDYVPPLPTWKSKAGGVYIPIIRK</sequence>
<evidence type="ECO:0000256" key="1">
    <source>
        <dbReference type="SAM" id="MobiDB-lite"/>
    </source>
</evidence>
<proteinExistence type="predicted"/>
<evidence type="ECO:0000313" key="2">
    <source>
        <dbReference type="EMBL" id="TFJ84926.1"/>
    </source>
</evidence>
<evidence type="ECO:0000313" key="3">
    <source>
        <dbReference type="Proteomes" id="UP000355283"/>
    </source>
</evidence>
<protein>
    <submittedName>
        <fullName evidence="2">Uncharacterized protein</fullName>
    </submittedName>
</protein>
<keyword evidence="3" id="KW-1185">Reference proteome</keyword>
<feature type="region of interest" description="Disordered" evidence="1">
    <location>
        <begin position="39"/>
        <end position="192"/>
    </location>
</feature>
<name>A0A4D9D0P0_9STRA</name>
<dbReference type="AlphaFoldDB" id="A0A4D9D0P0"/>
<dbReference type="EMBL" id="SDOX01000017">
    <property type="protein sequence ID" value="TFJ84926.1"/>
    <property type="molecule type" value="Genomic_DNA"/>
</dbReference>
<comment type="caution">
    <text evidence="2">The sequence shown here is derived from an EMBL/GenBank/DDBJ whole genome shotgun (WGS) entry which is preliminary data.</text>
</comment>
<gene>
    <name evidence="2" type="ORF">NSK_003956</name>
</gene>
<accession>A0A4D9D0P0</accession>
<reference evidence="2 3" key="1">
    <citation type="submission" date="2019-01" db="EMBL/GenBank/DDBJ databases">
        <title>Nuclear Genome Assembly of the Microalgal Biofuel strain Nannochloropsis salina CCMP1776.</title>
        <authorList>
            <person name="Hovde B."/>
        </authorList>
    </citation>
    <scope>NUCLEOTIDE SEQUENCE [LARGE SCALE GENOMIC DNA]</scope>
    <source>
        <strain evidence="2 3">CCMP1776</strain>
    </source>
</reference>
<dbReference type="Proteomes" id="UP000355283">
    <property type="component" value="Unassembled WGS sequence"/>
</dbReference>
<feature type="compositionally biased region" description="Basic residues" evidence="1">
    <location>
        <begin position="93"/>
        <end position="106"/>
    </location>
</feature>
<feature type="compositionally biased region" description="Low complexity" evidence="1">
    <location>
        <begin position="107"/>
        <end position="131"/>
    </location>
</feature>
<feature type="compositionally biased region" description="Polar residues" evidence="1">
    <location>
        <begin position="47"/>
        <end position="59"/>
    </location>
</feature>
<organism evidence="2 3">
    <name type="scientific">Nannochloropsis salina CCMP1776</name>
    <dbReference type="NCBI Taxonomy" id="1027361"/>
    <lineage>
        <taxon>Eukaryota</taxon>
        <taxon>Sar</taxon>
        <taxon>Stramenopiles</taxon>
        <taxon>Ochrophyta</taxon>
        <taxon>Eustigmatophyceae</taxon>
        <taxon>Eustigmatales</taxon>
        <taxon>Monodopsidaceae</taxon>
        <taxon>Microchloropsis</taxon>
        <taxon>Microchloropsis salina</taxon>
    </lineage>
</organism>